<dbReference type="KEGG" id="izh:FEM41_14905"/>
<name>A0A4P8YL06_9ENTR</name>
<proteinExistence type="predicted"/>
<evidence type="ECO:0000313" key="3">
    <source>
        <dbReference type="Proteomes" id="UP000302163"/>
    </source>
</evidence>
<dbReference type="EMBL" id="CP040428">
    <property type="protein sequence ID" value="QCT20843.1"/>
    <property type="molecule type" value="Genomic_DNA"/>
</dbReference>
<dbReference type="OrthoDB" id="9814225at2"/>
<accession>A0A4P8YL06</accession>
<sequence>MDFLSTLFRQQSRAVGLLVPAVVVSEKHADTLEITEHPVETGAAVSDHAYKRPAEVTMEVGFSGGGSLLDFVNTAAIGLSVGLSPKETYQQLLELQESRVPFDVVTGKRLYSNMLMRALEVTTDRTSENVLMATLTLREVIITSTQSVQVADKQNMAQGVNTSAVQNSGTKTTTPVNQSLLSSGAGLLGVG</sequence>
<gene>
    <name evidence="2" type="ORF">FEM41_14905</name>
</gene>
<feature type="domain" description="Dit-like phage tail protein N-terminal" evidence="1">
    <location>
        <begin position="22"/>
        <end position="150"/>
    </location>
</feature>
<protein>
    <recommendedName>
        <fullName evidence="1">Dit-like phage tail protein N-terminal domain-containing protein</fullName>
    </recommendedName>
</protein>
<organism evidence="2 3">
    <name type="scientific">Jejubacter calystegiae</name>
    <dbReference type="NCBI Taxonomy" id="2579935"/>
    <lineage>
        <taxon>Bacteria</taxon>
        <taxon>Pseudomonadati</taxon>
        <taxon>Pseudomonadota</taxon>
        <taxon>Gammaproteobacteria</taxon>
        <taxon>Enterobacterales</taxon>
        <taxon>Enterobacteriaceae</taxon>
        <taxon>Jejubacter</taxon>
    </lineage>
</organism>
<evidence type="ECO:0000259" key="1">
    <source>
        <dbReference type="Pfam" id="PF21821"/>
    </source>
</evidence>
<dbReference type="Proteomes" id="UP000302163">
    <property type="component" value="Chromosome"/>
</dbReference>
<dbReference type="InterPro" id="IPR048494">
    <property type="entry name" value="Dit-like_N"/>
</dbReference>
<reference evidence="2 3" key="1">
    <citation type="submission" date="2019-05" db="EMBL/GenBank/DDBJ databases">
        <title>Complete genome sequence of Izhakiella calystegiae KSNA2, an endophyte isolated from beach morning glory (Calystegia soldanella).</title>
        <authorList>
            <person name="Jiang L."/>
            <person name="Jeong J.C."/>
            <person name="Kim C.Y."/>
            <person name="Kim D.H."/>
            <person name="Kim S.W."/>
            <person name="Lee j."/>
        </authorList>
    </citation>
    <scope>NUCLEOTIDE SEQUENCE [LARGE SCALE GENOMIC DNA]</scope>
    <source>
        <strain evidence="2 3">KSNA2</strain>
    </source>
</reference>
<dbReference type="RefSeq" id="WP_138096829.1">
    <property type="nucleotide sequence ID" value="NZ_CP040428.1"/>
</dbReference>
<dbReference type="Pfam" id="PF21821">
    <property type="entry name" value="Dit_like"/>
    <property type="match status" value="1"/>
</dbReference>
<dbReference type="AlphaFoldDB" id="A0A4P8YL06"/>
<evidence type="ECO:0000313" key="2">
    <source>
        <dbReference type="EMBL" id="QCT20843.1"/>
    </source>
</evidence>
<keyword evidence="3" id="KW-1185">Reference proteome</keyword>